<proteinExistence type="predicted"/>
<comment type="caution">
    <text evidence="3">The sequence shown here is derived from an EMBL/GenBank/DDBJ whole genome shotgun (WGS) entry which is preliminary data.</text>
</comment>
<organism evidence="3 4">
    <name type="scientific">Cherax quadricarinatus</name>
    <name type="common">Australian red claw crayfish</name>
    <dbReference type="NCBI Taxonomy" id="27406"/>
    <lineage>
        <taxon>Eukaryota</taxon>
        <taxon>Metazoa</taxon>
        <taxon>Ecdysozoa</taxon>
        <taxon>Arthropoda</taxon>
        <taxon>Crustacea</taxon>
        <taxon>Multicrustacea</taxon>
        <taxon>Malacostraca</taxon>
        <taxon>Eumalacostraca</taxon>
        <taxon>Eucarida</taxon>
        <taxon>Decapoda</taxon>
        <taxon>Pleocyemata</taxon>
        <taxon>Astacidea</taxon>
        <taxon>Parastacoidea</taxon>
        <taxon>Parastacidae</taxon>
        <taxon>Cherax</taxon>
    </lineage>
</organism>
<accession>A0AAW0YSJ0</accession>
<dbReference type="AlphaFoldDB" id="A0AAW0YSJ0"/>
<reference evidence="3 4" key="1">
    <citation type="journal article" date="2024" name="BMC Genomics">
        <title>Genome assembly of redclaw crayfish (Cherax quadricarinatus) provides insights into its immune adaptation and hypoxia tolerance.</title>
        <authorList>
            <person name="Liu Z."/>
            <person name="Zheng J."/>
            <person name="Li H."/>
            <person name="Fang K."/>
            <person name="Wang S."/>
            <person name="He J."/>
            <person name="Zhou D."/>
            <person name="Weng S."/>
            <person name="Chi M."/>
            <person name="Gu Z."/>
            <person name="He J."/>
            <person name="Li F."/>
            <person name="Wang M."/>
        </authorList>
    </citation>
    <scope>NUCLEOTIDE SEQUENCE [LARGE SCALE GENOMIC DNA]</scope>
    <source>
        <strain evidence="3">ZL_2023a</strain>
    </source>
</reference>
<feature type="chain" id="PRO_5043699127" evidence="2">
    <location>
        <begin position="25"/>
        <end position="104"/>
    </location>
</feature>
<protein>
    <submittedName>
        <fullName evidence="3">Uncharacterized protein</fullName>
    </submittedName>
</protein>
<feature type="signal peptide" evidence="2">
    <location>
        <begin position="1"/>
        <end position="24"/>
    </location>
</feature>
<sequence length="104" mass="10930">QTVMLIGCYTLLFVVAIIVGVVLCQQNGWLGFGSSRAEEATGEANSPTRNTNNLSLGRDQDRATRGRGFNSRGNRPGPTIDYDYSDDGTSSNGNTVGAFPGAGV</sequence>
<evidence type="ECO:0000313" key="3">
    <source>
        <dbReference type="EMBL" id="KAK8754450.1"/>
    </source>
</evidence>
<name>A0AAW0YSJ0_CHEQU</name>
<evidence type="ECO:0000313" key="4">
    <source>
        <dbReference type="Proteomes" id="UP001445076"/>
    </source>
</evidence>
<feature type="region of interest" description="Disordered" evidence="1">
    <location>
        <begin position="36"/>
        <end position="104"/>
    </location>
</feature>
<evidence type="ECO:0000256" key="2">
    <source>
        <dbReference type="SAM" id="SignalP"/>
    </source>
</evidence>
<gene>
    <name evidence="3" type="ORF">OTU49_016317</name>
</gene>
<feature type="non-terminal residue" evidence="3">
    <location>
        <position position="104"/>
    </location>
</feature>
<keyword evidence="2" id="KW-0732">Signal</keyword>
<feature type="compositionally biased region" description="Polar residues" evidence="1">
    <location>
        <begin position="43"/>
        <end position="55"/>
    </location>
</feature>
<dbReference type="EMBL" id="JARKIK010000001">
    <property type="protein sequence ID" value="KAK8754450.1"/>
    <property type="molecule type" value="Genomic_DNA"/>
</dbReference>
<keyword evidence="4" id="KW-1185">Reference proteome</keyword>
<evidence type="ECO:0000256" key="1">
    <source>
        <dbReference type="SAM" id="MobiDB-lite"/>
    </source>
</evidence>
<dbReference type="Proteomes" id="UP001445076">
    <property type="component" value="Unassembled WGS sequence"/>
</dbReference>
<feature type="non-terminal residue" evidence="3">
    <location>
        <position position="1"/>
    </location>
</feature>